<keyword evidence="2" id="KW-1185">Reference proteome</keyword>
<evidence type="ECO:0000313" key="1">
    <source>
        <dbReference type="EMBL" id="CAB3751441.1"/>
    </source>
</evidence>
<gene>
    <name evidence="1" type="ORF">LMG29739_01271</name>
</gene>
<dbReference type="Proteomes" id="UP000494329">
    <property type="component" value="Unassembled WGS sequence"/>
</dbReference>
<proteinExistence type="predicted"/>
<protein>
    <submittedName>
        <fullName evidence="1">Uncharacterized protein</fullName>
    </submittedName>
</protein>
<accession>A0A6J5DDS6</accession>
<dbReference type="EMBL" id="CADIKF010000007">
    <property type="protein sequence ID" value="CAB3751441.1"/>
    <property type="molecule type" value="Genomic_DNA"/>
</dbReference>
<dbReference type="AlphaFoldDB" id="A0A6J5DDS6"/>
<sequence>MLYKIAEPSLEGGLLFSPFPISRVNLDNTLVEKYPIIM</sequence>
<reference evidence="1 2" key="1">
    <citation type="submission" date="2020-04" db="EMBL/GenBank/DDBJ databases">
        <authorList>
            <person name="De Canck E."/>
        </authorList>
    </citation>
    <scope>NUCLEOTIDE SEQUENCE [LARGE SCALE GENOMIC DNA]</scope>
    <source>
        <strain evidence="1 2">LMG 29739</strain>
    </source>
</reference>
<evidence type="ECO:0000313" key="2">
    <source>
        <dbReference type="Proteomes" id="UP000494329"/>
    </source>
</evidence>
<name>A0A6J5DDS6_9BURK</name>
<organism evidence="1 2">
    <name type="scientific">Paraburkholderia solisilvae</name>
    <dbReference type="NCBI Taxonomy" id="624376"/>
    <lineage>
        <taxon>Bacteria</taxon>
        <taxon>Pseudomonadati</taxon>
        <taxon>Pseudomonadota</taxon>
        <taxon>Betaproteobacteria</taxon>
        <taxon>Burkholderiales</taxon>
        <taxon>Burkholderiaceae</taxon>
        <taxon>Paraburkholderia</taxon>
    </lineage>
</organism>